<comment type="similarity">
    <text evidence="5 7">Belongs to the DEAD box helicase family.</text>
</comment>
<evidence type="ECO:0000256" key="1">
    <source>
        <dbReference type="ARBA" id="ARBA00022741"/>
    </source>
</evidence>
<keyword evidence="13" id="KW-1185">Reference proteome</keyword>
<protein>
    <submittedName>
        <fullName evidence="12">DEAD/DEAH box helicase</fullName>
    </submittedName>
</protein>
<dbReference type="SUPFAM" id="SSF52540">
    <property type="entry name" value="P-loop containing nucleoside triphosphate hydrolases"/>
    <property type="match status" value="1"/>
</dbReference>
<dbReference type="InterPro" id="IPR050079">
    <property type="entry name" value="DEAD_box_RNA_helicase"/>
</dbReference>
<evidence type="ECO:0000256" key="7">
    <source>
        <dbReference type="RuleBase" id="RU000492"/>
    </source>
</evidence>
<accession>A0ABT2M482</accession>
<evidence type="ECO:0000256" key="6">
    <source>
        <dbReference type="PROSITE-ProRule" id="PRU00552"/>
    </source>
</evidence>
<keyword evidence="4 7" id="KW-0067">ATP-binding</keyword>
<evidence type="ECO:0000313" key="12">
    <source>
        <dbReference type="EMBL" id="MCT7399053.1"/>
    </source>
</evidence>
<evidence type="ECO:0000259" key="10">
    <source>
        <dbReference type="PROSITE" id="PS51194"/>
    </source>
</evidence>
<feature type="short sequence motif" description="Q motif" evidence="6">
    <location>
        <begin position="1"/>
        <end position="29"/>
    </location>
</feature>
<dbReference type="EMBL" id="JAODBU010000007">
    <property type="protein sequence ID" value="MCT7399053.1"/>
    <property type="molecule type" value="Genomic_DNA"/>
</dbReference>
<dbReference type="RefSeq" id="WP_022088336.1">
    <property type="nucleotide sequence ID" value="NZ_JAODBU010000007.1"/>
</dbReference>
<dbReference type="InterPro" id="IPR014014">
    <property type="entry name" value="RNA_helicase_DEAD_Q_motif"/>
</dbReference>
<reference evidence="12" key="1">
    <citation type="submission" date="2022-09" db="EMBL/GenBank/DDBJ databases">
        <title>Eubacterium sp. LFL-14 isolated from human feces.</title>
        <authorList>
            <person name="Liu F."/>
        </authorList>
    </citation>
    <scope>NUCLEOTIDE SEQUENCE</scope>
    <source>
        <strain evidence="12">LFL-14</strain>
    </source>
</reference>
<feature type="domain" description="Helicase ATP-binding" evidence="9">
    <location>
        <begin position="32"/>
        <end position="205"/>
    </location>
</feature>
<feature type="compositionally biased region" description="Basic and acidic residues" evidence="8">
    <location>
        <begin position="483"/>
        <end position="530"/>
    </location>
</feature>
<evidence type="ECO:0000256" key="3">
    <source>
        <dbReference type="ARBA" id="ARBA00022806"/>
    </source>
</evidence>
<dbReference type="SMART" id="SM00487">
    <property type="entry name" value="DEXDc"/>
    <property type="match status" value="1"/>
</dbReference>
<feature type="domain" description="DEAD-box RNA helicase Q" evidence="11">
    <location>
        <begin position="1"/>
        <end position="29"/>
    </location>
</feature>
<dbReference type="InterPro" id="IPR027417">
    <property type="entry name" value="P-loop_NTPase"/>
</dbReference>
<dbReference type="Gene3D" id="3.40.50.300">
    <property type="entry name" value="P-loop containing nucleotide triphosphate hydrolases"/>
    <property type="match status" value="2"/>
</dbReference>
<dbReference type="PROSITE" id="PS51194">
    <property type="entry name" value="HELICASE_CTER"/>
    <property type="match status" value="1"/>
</dbReference>
<gene>
    <name evidence="12" type="ORF">N5B56_08155</name>
</gene>
<evidence type="ECO:0000256" key="8">
    <source>
        <dbReference type="SAM" id="MobiDB-lite"/>
    </source>
</evidence>
<dbReference type="GO" id="GO:0004386">
    <property type="term" value="F:helicase activity"/>
    <property type="evidence" value="ECO:0007669"/>
    <property type="project" value="UniProtKB-KW"/>
</dbReference>
<dbReference type="SMART" id="SM00490">
    <property type="entry name" value="HELICc"/>
    <property type="match status" value="1"/>
</dbReference>
<keyword evidence="2 7" id="KW-0378">Hydrolase</keyword>
<keyword evidence="1 7" id="KW-0547">Nucleotide-binding</keyword>
<name>A0ABT2M482_9FIRM</name>
<dbReference type="PROSITE" id="PS00039">
    <property type="entry name" value="DEAD_ATP_HELICASE"/>
    <property type="match status" value="1"/>
</dbReference>
<dbReference type="PANTHER" id="PTHR47959">
    <property type="entry name" value="ATP-DEPENDENT RNA HELICASE RHLE-RELATED"/>
    <property type="match status" value="1"/>
</dbReference>
<dbReference type="Proteomes" id="UP001431199">
    <property type="component" value="Unassembled WGS sequence"/>
</dbReference>
<dbReference type="PROSITE" id="PS51195">
    <property type="entry name" value="Q_MOTIF"/>
    <property type="match status" value="1"/>
</dbReference>
<evidence type="ECO:0000256" key="2">
    <source>
        <dbReference type="ARBA" id="ARBA00022801"/>
    </source>
</evidence>
<dbReference type="InterPro" id="IPR014001">
    <property type="entry name" value="Helicase_ATP-bd"/>
</dbReference>
<dbReference type="CDD" id="cd18787">
    <property type="entry name" value="SF2_C_DEAD"/>
    <property type="match status" value="1"/>
</dbReference>
<feature type="domain" description="Helicase C-terminal" evidence="10">
    <location>
        <begin position="216"/>
        <end position="385"/>
    </location>
</feature>
<dbReference type="PROSITE" id="PS51192">
    <property type="entry name" value="HELICASE_ATP_BIND_1"/>
    <property type="match status" value="1"/>
</dbReference>
<evidence type="ECO:0000259" key="9">
    <source>
        <dbReference type="PROSITE" id="PS51192"/>
    </source>
</evidence>
<organism evidence="12 13">
    <name type="scientific">Eubacterium album</name>
    <dbReference type="NCBI Taxonomy" id="2978477"/>
    <lineage>
        <taxon>Bacteria</taxon>
        <taxon>Bacillati</taxon>
        <taxon>Bacillota</taxon>
        <taxon>Clostridia</taxon>
        <taxon>Eubacteriales</taxon>
        <taxon>Eubacteriaceae</taxon>
        <taxon>Eubacterium</taxon>
    </lineage>
</organism>
<evidence type="ECO:0000256" key="5">
    <source>
        <dbReference type="ARBA" id="ARBA00038437"/>
    </source>
</evidence>
<dbReference type="InterPro" id="IPR044742">
    <property type="entry name" value="DEAD/DEAH_RhlB"/>
</dbReference>
<dbReference type="InterPro" id="IPR000629">
    <property type="entry name" value="RNA-helicase_DEAD-box_CS"/>
</dbReference>
<dbReference type="Pfam" id="PF00270">
    <property type="entry name" value="DEAD"/>
    <property type="match status" value="1"/>
</dbReference>
<sequence length="536" mass="61933">MKFQELNISDEIKKAVKDLGYEEATPIQEKSIPAIMEGKDVIGFSQTGSGKTASFGIPAIELVDMTMNKKLNQVLILCPTRELALQAAEELRKFAKYIKGLNVVSIFGGQNIERQFKHLREGSHIVVGTPGRVMDHIRRKSLKLEQLKMVVLDEADEMLNMGFREDIETILKATPDDRQTILFSATMPKEILDITNNYQKNPELIKIKNKQMTVDSIEQRFYLVDKNKKKSATALLLRYYRPKLAIIFCNTKRMVDELVDFLGKNKFLAQGLHGDVKQQQRTNVMNQFKKGTFNILVATDVAARGIDVNNLDIVINYDLPEDNEYYVHRIGRTGRAGNEGKSFTLIDGRKQLEDLRYIERYAKCEIIESKLPTVDEIKTQDYQRNINRLKKFMDKHNSSNQKEIVEMLIEEGYSLEKITLALMDMMNRKNNDYSGLSDVKPLVIVRKERKNNGIGRKNKAVKNRRTENGKQTEKGRKNIYNRKNSEAEKKKYNGKNNESDKKRRKKGFVESENSSRKFTEKKNKKSETNKRKNKQK</sequence>
<comment type="caution">
    <text evidence="12">The sequence shown here is derived from an EMBL/GenBank/DDBJ whole genome shotgun (WGS) entry which is preliminary data.</text>
</comment>
<keyword evidence="3 7" id="KW-0347">Helicase</keyword>
<evidence type="ECO:0000256" key="4">
    <source>
        <dbReference type="ARBA" id="ARBA00022840"/>
    </source>
</evidence>
<feature type="region of interest" description="Disordered" evidence="8">
    <location>
        <begin position="449"/>
        <end position="536"/>
    </location>
</feature>
<dbReference type="PANTHER" id="PTHR47959:SF1">
    <property type="entry name" value="ATP-DEPENDENT RNA HELICASE DBPA"/>
    <property type="match status" value="1"/>
</dbReference>
<feature type="compositionally biased region" description="Basic and acidic residues" evidence="8">
    <location>
        <begin position="464"/>
        <end position="476"/>
    </location>
</feature>
<dbReference type="InterPro" id="IPR011545">
    <property type="entry name" value="DEAD/DEAH_box_helicase_dom"/>
</dbReference>
<proteinExistence type="inferred from homology"/>
<dbReference type="Pfam" id="PF00271">
    <property type="entry name" value="Helicase_C"/>
    <property type="match status" value="1"/>
</dbReference>
<evidence type="ECO:0000259" key="11">
    <source>
        <dbReference type="PROSITE" id="PS51195"/>
    </source>
</evidence>
<evidence type="ECO:0000313" key="13">
    <source>
        <dbReference type="Proteomes" id="UP001431199"/>
    </source>
</evidence>
<dbReference type="InterPro" id="IPR001650">
    <property type="entry name" value="Helicase_C-like"/>
</dbReference>
<dbReference type="CDD" id="cd00268">
    <property type="entry name" value="DEADc"/>
    <property type="match status" value="1"/>
</dbReference>